<dbReference type="OrthoDB" id="13222at2"/>
<keyword evidence="7 9" id="KW-0807">Transducer</keyword>
<evidence type="ECO:0000256" key="3">
    <source>
        <dbReference type="ARBA" id="ARBA00022500"/>
    </source>
</evidence>
<keyword evidence="14" id="KW-1185">Reference proteome</keyword>
<evidence type="ECO:0000256" key="6">
    <source>
        <dbReference type="ARBA" id="ARBA00023136"/>
    </source>
</evidence>
<evidence type="ECO:0000256" key="1">
    <source>
        <dbReference type="ARBA" id="ARBA00004651"/>
    </source>
</evidence>
<dbReference type="PROSITE" id="PS50885">
    <property type="entry name" value="HAMP"/>
    <property type="match status" value="1"/>
</dbReference>
<dbReference type="InterPro" id="IPR004089">
    <property type="entry name" value="MCPsignal_dom"/>
</dbReference>
<evidence type="ECO:0000256" key="9">
    <source>
        <dbReference type="PROSITE-ProRule" id="PRU00284"/>
    </source>
</evidence>
<dbReference type="InterPro" id="IPR029151">
    <property type="entry name" value="Sensor-like_sf"/>
</dbReference>
<dbReference type="Gene3D" id="3.30.450.20">
    <property type="entry name" value="PAS domain"/>
    <property type="match status" value="2"/>
</dbReference>
<dbReference type="Pfam" id="PF00015">
    <property type="entry name" value="MCPsignal"/>
    <property type="match status" value="1"/>
</dbReference>
<feature type="transmembrane region" description="Helical" evidence="10">
    <location>
        <begin position="12"/>
        <end position="32"/>
    </location>
</feature>
<evidence type="ECO:0000259" key="11">
    <source>
        <dbReference type="PROSITE" id="PS50111"/>
    </source>
</evidence>
<name>A0A2U8DUH4_9CLOT</name>
<dbReference type="PANTHER" id="PTHR32089:SF114">
    <property type="entry name" value="METHYL-ACCEPTING CHEMOTAXIS PROTEIN MCPB"/>
    <property type="match status" value="1"/>
</dbReference>
<dbReference type="Gene3D" id="1.10.8.500">
    <property type="entry name" value="HAMP domain in histidine kinase"/>
    <property type="match status" value="1"/>
</dbReference>
<feature type="domain" description="Methyl-accepting transducer" evidence="11">
    <location>
        <begin position="377"/>
        <end position="634"/>
    </location>
</feature>
<dbReference type="InterPro" id="IPR003660">
    <property type="entry name" value="HAMP_dom"/>
</dbReference>
<feature type="domain" description="HAMP" evidence="12">
    <location>
        <begin position="306"/>
        <end position="358"/>
    </location>
</feature>
<evidence type="ECO:0000256" key="8">
    <source>
        <dbReference type="ARBA" id="ARBA00029447"/>
    </source>
</evidence>
<dbReference type="GO" id="GO:0006935">
    <property type="term" value="P:chemotaxis"/>
    <property type="evidence" value="ECO:0007669"/>
    <property type="project" value="UniProtKB-KW"/>
</dbReference>
<keyword evidence="6 10" id="KW-0472">Membrane</keyword>
<protein>
    <recommendedName>
        <fullName evidence="15">Chemotaxis protein</fullName>
    </recommendedName>
</protein>
<comment type="subcellular location">
    <subcellularLocation>
        <location evidence="1">Cell membrane</location>
        <topology evidence="1">Multi-pass membrane protein</topology>
    </subcellularLocation>
</comment>
<dbReference type="CDD" id="cd06225">
    <property type="entry name" value="HAMP"/>
    <property type="match status" value="1"/>
</dbReference>
<dbReference type="SMART" id="SM00283">
    <property type="entry name" value="MA"/>
    <property type="match status" value="1"/>
</dbReference>
<reference evidence="14" key="1">
    <citation type="submission" date="2017-04" db="EMBL/GenBank/DDBJ databases">
        <authorList>
            <person name="Song Y."/>
            <person name="Cho B.-K."/>
        </authorList>
    </citation>
    <scope>NUCLEOTIDE SEQUENCE [LARGE SCALE GENOMIC DNA]</scope>
    <source>
        <strain evidence="14">SL1</strain>
    </source>
</reference>
<dbReference type="SMART" id="SM00304">
    <property type="entry name" value="HAMP"/>
    <property type="match status" value="1"/>
</dbReference>
<dbReference type="AlphaFoldDB" id="A0A2U8DUH4"/>
<evidence type="ECO:0000256" key="2">
    <source>
        <dbReference type="ARBA" id="ARBA00022475"/>
    </source>
</evidence>
<sequence>MKTKNTFSSIKNKLMLIMIVIGIAPIISLGVFSNIKTDSIVRNRFEVSTSQTIQEVNRGIENFFEGMSTPLIFMDNNSYIKEIKTHPENVLILNSIFKDVKASNECIESVIFGLPDKTVYVYPESSNTLDPTTRPWYIGAMAKRGKVFYSDPYVGLLTKKNLVTISMTVENNNQVIGVIGVTINLDKLSNKLSSIKIGQKGYIYVTDSKGILVAHPDKKLIGTDTIKKLSIWEMTKNRASGFQKDNAKNANNIIIYDTNKLTNWKLFASMPNSEINDDLNYLKKYSIAFIFIMLVLSGIAALIVSRRITKNIFKLQNAFNKAAYGDLSIRTDINSKDEFGKLGNDFNKMVEGIGTLICNVKESADILNENSDTITSMAKESDDAVKEVAATIGQIADGTSDQSMNVDEGVKELEQVSNKIDNISELTNKMSNESENTNTLSKKGLEVVEILTEKSVNTDKSTMEVNDIVLDVHKASNEISVITDTINQISSQTNLLALNAAIEAARAGEAGKGFSVVADEIRKLAEESTSATEQIQSLVGSIRGKAQIAVKAMEETKNSVKEQNSAVSETRTIFGEILTSINKLTSQIQLVKKKAEETTNNKDVIVAKMQNISAVSEEIAASTEEVSASGEEITATMDEFLTNANSLKQLSIELEAQINKFKL</sequence>
<organism evidence="13 14">
    <name type="scientific">Clostridium drakei</name>
    <dbReference type="NCBI Taxonomy" id="332101"/>
    <lineage>
        <taxon>Bacteria</taxon>
        <taxon>Bacillati</taxon>
        <taxon>Bacillota</taxon>
        <taxon>Clostridia</taxon>
        <taxon>Eubacteriales</taxon>
        <taxon>Clostridiaceae</taxon>
        <taxon>Clostridium</taxon>
    </lineage>
</organism>
<evidence type="ECO:0000256" key="7">
    <source>
        <dbReference type="ARBA" id="ARBA00023224"/>
    </source>
</evidence>
<comment type="similarity">
    <text evidence="8">Belongs to the methyl-accepting chemotaxis (MCP) protein family.</text>
</comment>
<dbReference type="PROSITE" id="PS50111">
    <property type="entry name" value="CHEMOTAXIS_TRANSDUC_2"/>
    <property type="match status" value="1"/>
</dbReference>
<dbReference type="CDD" id="cd12912">
    <property type="entry name" value="PDC2_MCP_like"/>
    <property type="match status" value="1"/>
</dbReference>
<keyword evidence="5 10" id="KW-1133">Transmembrane helix</keyword>
<dbReference type="GO" id="GO:0007165">
    <property type="term" value="P:signal transduction"/>
    <property type="evidence" value="ECO:0007669"/>
    <property type="project" value="UniProtKB-KW"/>
</dbReference>
<dbReference type="CDD" id="cd12913">
    <property type="entry name" value="PDC1_MCP_like"/>
    <property type="match status" value="1"/>
</dbReference>
<dbReference type="Proteomes" id="UP000244910">
    <property type="component" value="Chromosome"/>
</dbReference>
<feature type="transmembrane region" description="Helical" evidence="10">
    <location>
        <begin position="285"/>
        <end position="304"/>
    </location>
</feature>
<keyword evidence="2" id="KW-1003">Cell membrane</keyword>
<evidence type="ECO:0000256" key="5">
    <source>
        <dbReference type="ARBA" id="ARBA00022989"/>
    </source>
</evidence>
<dbReference type="GO" id="GO:0005886">
    <property type="term" value="C:plasma membrane"/>
    <property type="evidence" value="ECO:0007669"/>
    <property type="project" value="UniProtKB-SubCell"/>
</dbReference>
<dbReference type="SUPFAM" id="SSF103190">
    <property type="entry name" value="Sensory domain-like"/>
    <property type="match status" value="1"/>
</dbReference>
<evidence type="ECO:0000256" key="10">
    <source>
        <dbReference type="SAM" id="Phobius"/>
    </source>
</evidence>
<dbReference type="Gene3D" id="1.10.287.950">
    <property type="entry name" value="Methyl-accepting chemotaxis protein"/>
    <property type="match status" value="1"/>
</dbReference>
<evidence type="ECO:0008006" key="15">
    <source>
        <dbReference type="Google" id="ProtNLM"/>
    </source>
</evidence>
<evidence type="ECO:0000256" key="4">
    <source>
        <dbReference type="ARBA" id="ARBA00022692"/>
    </source>
</evidence>
<dbReference type="InterPro" id="IPR033479">
    <property type="entry name" value="dCache_1"/>
</dbReference>
<accession>A0A2U8DUH4</accession>
<dbReference type="EMBL" id="CP020953">
    <property type="protein sequence ID" value="AWI06045.1"/>
    <property type="molecule type" value="Genomic_DNA"/>
</dbReference>
<keyword evidence="3" id="KW-0145">Chemotaxis</keyword>
<dbReference type="Pfam" id="PF00672">
    <property type="entry name" value="HAMP"/>
    <property type="match status" value="1"/>
</dbReference>
<evidence type="ECO:0000259" key="12">
    <source>
        <dbReference type="PROSITE" id="PS50885"/>
    </source>
</evidence>
<keyword evidence="4 10" id="KW-0812">Transmembrane</keyword>
<dbReference type="SUPFAM" id="SSF58104">
    <property type="entry name" value="Methyl-accepting chemotaxis protein (MCP) signaling domain"/>
    <property type="match status" value="1"/>
</dbReference>
<evidence type="ECO:0000313" key="13">
    <source>
        <dbReference type="EMBL" id="AWI06045.1"/>
    </source>
</evidence>
<dbReference type="KEGG" id="cdrk:B9W14_16570"/>
<dbReference type="Pfam" id="PF02743">
    <property type="entry name" value="dCache_1"/>
    <property type="match status" value="1"/>
</dbReference>
<evidence type="ECO:0000313" key="14">
    <source>
        <dbReference type="Proteomes" id="UP000244910"/>
    </source>
</evidence>
<gene>
    <name evidence="13" type="ORF">B9W14_16570</name>
</gene>
<dbReference type="RefSeq" id="WP_032076282.1">
    <property type="nucleotide sequence ID" value="NZ_CP020953.1"/>
</dbReference>
<dbReference type="PANTHER" id="PTHR32089">
    <property type="entry name" value="METHYL-ACCEPTING CHEMOTAXIS PROTEIN MCPB"/>
    <property type="match status" value="1"/>
</dbReference>
<proteinExistence type="inferred from homology"/>
<dbReference type="CDD" id="cd11386">
    <property type="entry name" value="MCP_signal"/>
    <property type="match status" value="1"/>
</dbReference>